<dbReference type="AlphaFoldDB" id="A0A6C0ACD8"/>
<accession>A0A6C0ACD8</accession>
<evidence type="ECO:0000313" key="1">
    <source>
        <dbReference type="EMBL" id="QHS77344.1"/>
    </source>
</evidence>
<reference evidence="1" key="1">
    <citation type="journal article" date="2020" name="Nature">
        <title>Giant virus diversity and host interactions through global metagenomics.</title>
        <authorList>
            <person name="Schulz F."/>
            <person name="Roux S."/>
            <person name="Paez-Espino D."/>
            <person name="Jungbluth S."/>
            <person name="Walsh D.A."/>
            <person name="Denef V.J."/>
            <person name="McMahon K.D."/>
            <person name="Konstantinidis K.T."/>
            <person name="Eloe-Fadrosh E.A."/>
            <person name="Kyrpides N.C."/>
            <person name="Woyke T."/>
        </authorList>
    </citation>
    <scope>NUCLEOTIDE SEQUENCE</scope>
    <source>
        <strain evidence="1">GVMAG-S-1004661-13</strain>
    </source>
</reference>
<dbReference type="EMBL" id="MN740545">
    <property type="protein sequence ID" value="QHS77344.1"/>
    <property type="molecule type" value="Genomic_DNA"/>
</dbReference>
<protein>
    <submittedName>
        <fullName evidence="1">Uncharacterized protein</fullName>
    </submittedName>
</protein>
<proteinExistence type="predicted"/>
<name>A0A6C0ACD8_9ZZZZ</name>
<organism evidence="1">
    <name type="scientific">viral metagenome</name>
    <dbReference type="NCBI Taxonomy" id="1070528"/>
    <lineage>
        <taxon>unclassified sequences</taxon>
        <taxon>metagenomes</taxon>
        <taxon>organismal metagenomes</taxon>
    </lineage>
</organism>
<sequence>MIFQPKNRDELKEAVAYGAIMNNMLLLNMEI</sequence>